<dbReference type="SUPFAM" id="SSF56112">
    <property type="entry name" value="Protein kinase-like (PK-like)"/>
    <property type="match status" value="1"/>
</dbReference>
<dbReference type="EMBL" id="MFRA01000005">
    <property type="protein sequence ID" value="OGH92903.1"/>
    <property type="molecule type" value="Genomic_DNA"/>
</dbReference>
<accession>A0A1F6PAC6</accession>
<name>A0A1F6PAC6_9BACT</name>
<dbReference type="InterPro" id="IPR000719">
    <property type="entry name" value="Prot_kinase_dom"/>
</dbReference>
<proteinExistence type="predicted"/>
<reference evidence="2 3" key="1">
    <citation type="journal article" date="2016" name="Nat. Commun.">
        <title>Thousands of microbial genomes shed light on interconnected biogeochemical processes in an aquifer system.</title>
        <authorList>
            <person name="Anantharaman K."/>
            <person name="Brown C.T."/>
            <person name="Hug L.A."/>
            <person name="Sharon I."/>
            <person name="Castelle C.J."/>
            <person name="Probst A.J."/>
            <person name="Thomas B.C."/>
            <person name="Singh A."/>
            <person name="Wilkins M.J."/>
            <person name="Karaoz U."/>
            <person name="Brodie E.L."/>
            <person name="Williams K.H."/>
            <person name="Hubbard S.S."/>
            <person name="Banfield J.F."/>
        </authorList>
    </citation>
    <scope>NUCLEOTIDE SEQUENCE [LARGE SCALE GENOMIC DNA]</scope>
</reference>
<dbReference type="PROSITE" id="PS50011">
    <property type="entry name" value="PROTEIN_KINASE_DOM"/>
    <property type="match status" value="1"/>
</dbReference>
<dbReference type="GO" id="GO:0004672">
    <property type="term" value="F:protein kinase activity"/>
    <property type="evidence" value="ECO:0007669"/>
    <property type="project" value="InterPro"/>
</dbReference>
<evidence type="ECO:0000313" key="2">
    <source>
        <dbReference type="EMBL" id="OGH92903.1"/>
    </source>
</evidence>
<feature type="domain" description="Protein kinase" evidence="1">
    <location>
        <begin position="111"/>
        <end position="400"/>
    </location>
</feature>
<dbReference type="InterPro" id="IPR011009">
    <property type="entry name" value="Kinase-like_dom_sf"/>
</dbReference>
<evidence type="ECO:0000259" key="1">
    <source>
        <dbReference type="PROSITE" id="PS50011"/>
    </source>
</evidence>
<comment type="caution">
    <text evidence="2">The sequence shown here is derived from an EMBL/GenBank/DDBJ whole genome shotgun (WGS) entry which is preliminary data.</text>
</comment>
<dbReference type="Gene3D" id="1.10.510.10">
    <property type="entry name" value="Transferase(Phosphotransferase) domain 1"/>
    <property type="match status" value="1"/>
</dbReference>
<dbReference type="GO" id="GO:0005524">
    <property type="term" value="F:ATP binding"/>
    <property type="evidence" value="ECO:0007669"/>
    <property type="project" value="InterPro"/>
</dbReference>
<gene>
    <name evidence="2" type="ORF">A2563_04540</name>
</gene>
<dbReference type="STRING" id="1798705.A2563_04540"/>
<protein>
    <recommendedName>
        <fullName evidence="1">Protein kinase domain-containing protein</fullName>
    </recommendedName>
</protein>
<dbReference type="Proteomes" id="UP000176634">
    <property type="component" value="Unassembled WGS sequence"/>
</dbReference>
<organism evidence="2 3">
    <name type="scientific">Candidatus Magasanikbacteria bacterium RIFOXYD1_FULL_40_23</name>
    <dbReference type="NCBI Taxonomy" id="1798705"/>
    <lineage>
        <taxon>Bacteria</taxon>
        <taxon>Candidatus Magasanikiibacteriota</taxon>
    </lineage>
</organism>
<sequence length="408" mass="46306">MSIKSFSPEMTGAANRKITSLEEKILNSEAAIPHAEVKKYADYIIGKLKMYKDFEDETQDKVSFVVDALSEDRILKGIFHEIVDGNLNQKEVEAVVVRIRQALMEELKGKIDEKIYLGIKDFVNVGQDVSVSTISGRKLPNLPEEKNKQELKSLHKKNLIRHAIDIDNSRGVVYKNQERTVDEDYEKALQEAMDLFIKLDPHPNIVKFLENDPKNKGALYEHRKIKTLVEYVSENKVDFYRNPKLFAQTLEVLKGCMEGAQYLAENNLVLQDIRPKNLGVEVEDDEVRGVLFDLEGLMKQGTIESNRMYATGYEPPETTEDVVAVMPGEMTFQFGVSIRALMQKCISGYVPDPGKFDISEMFLKQGIIKDLAVLSEKMSKKNPKNRLSLPFAVAELEGIIERVKNIAS</sequence>
<evidence type="ECO:0000313" key="3">
    <source>
        <dbReference type="Proteomes" id="UP000176634"/>
    </source>
</evidence>
<dbReference type="AlphaFoldDB" id="A0A1F6PAC6"/>